<dbReference type="SUPFAM" id="SSF56281">
    <property type="entry name" value="Metallo-hydrolase/oxidoreductase"/>
    <property type="match status" value="1"/>
</dbReference>
<reference evidence="4 5" key="1">
    <citation type="journal article" date="2016" name="Nat. Commun.">
        <title>Thousands of microbial genomes shed light on interconnected biogeochemical processes in an aquifer system.</title>
        <authorList>
            <person name="Anantharaman K."/>
            <person name="Brown C.T."/>
            <person name="Hug L.A."/>
            <person name="Sharon I."/>
            <person name="Castelle C.J."/>
            <person name="Probst A.J."/>
            <person name="Thomas B.C."/>
            <person name="Singh A."/>
            <person name="Wilkins M.J."/>
            <person name="Karaoz U."/>
            <person name="Brodie E.L."/>
            <person name="Williams K.H."/>
            <person name="Hubbard S.S."/>
            <person name="Banfield J.F."/>
        </authorList>
    </citation>
    <scope>NUCLEOTIDE SEQUENCE [LARGE SCALE GENOMIC DNA]</scope>
</reference>
<dbReference type="STRING" id="1802701.A3A33_00350"/>
<dbReference type="InterPro" id="IPR050698">
    <property type="entry name" value="MBL"/>
</dbReference>
<name>A0A1F8GTM7_9BACT</name>
<dbReference type="SMART" id="SM01027">
    <property type="entry name" value="Beta-Casp"/>
    <property type="match status" value="1"/>
</dbReference>
<dbReference type="Pfam" id="PF10996">
    <property type="entry name" value="Beta-Casp"/>
    <property type="match status" value="1"/>
</dbReference>
<evidence type="ECO:0000256" key="1">
    <source>
        <dbReference type="ARBA" id="ARBA00022801"/>
    </source>
</evidence>
<gene>
    <name evidence="4" type="ORF">A3A33_00350</name>
</gene>
<evidence type="ECO:0000313" key="4">
    <source>
        <dbReference type="EMBL" id="OGN28340.1"/>
    </source>
</evidence>
<sequence>MRLSFYGGAQWVTGSNYLLEHQGKKILVDCGLFQGTKYADDLNYQPFAYDPKAIDIVFVTHSHIDHIGRLPKLYKEGFRGVVYATNPSRDLIAISLPDNLEHIIREAHDDHHEPLYQKEDVAGFLSLIKGVEYRQLLDLGDGIHATLHDAGHILGSAFVEITWEEADGPKKIVFSGDMGNPPTPLLKPTEFIHDADYVVCESAYGDRVHEDRSQRRAKLAEIIIEAMNRGGTLMIPSFSLERTQELLFELNNLHEEKKIPQVPVFLDSPLAIKMTAVYRKYPSYYNPEAQEIAASDGDLFGFPGMRVTTTVDESKSINFVPQPKIIIAGSGMSQGGRILHHEERYLSDPNSTILIVGYQVKGSRGRKILDGEKSVFLFGQQIPVHCRVEVLQSYSAHADQPTIVNWIKEANTKGRLKKIFVVQGEERVSNVLASVVHSQLGIEAIVPAPGQSVEL</sequence>
<evidence type="ECO:0000259" key="3">
    <source>
        <dbReference type="SMART" id="SM01027"/>
    </source>
</evidence>
<evidence type="ECO:0000259" key="2">
    <source>
        <dbReference type="SMART" id="SM00849"/>
    </source>
</evidence>
<dbReference type="InterPro" id="IPR001279">
    <property type="entry name" value="Metallo-B-lactamas"/>
</dbReference>
<dbReference type="Gene3D" id="3.40.50.10890">
    <property type="match status" value="1"/>
</dbReference>
<dbReference type="Gene3D" id="3.60.15.10">
    <property type="entry name" value="Ribonuclease Z/Hydroxyacylglutathione hydrolase-like"/>
    <property type="match status" value="1"/>
</dbReference>
<dbReference type="Proteomes" id="UP000179047">
    <property type="component" value="Unassembled WGS sequence"/>
</dbReference>
<dbReference type="GO" id="GO:0016787">
    <property type="term" value="F:hydrolase activity"/>
    <property type="evidence" value="ECO:0007669"/>
    <property type="project" value="UniProtKB-KW"/>
</dbReference>
<dbReference type="AlphaFoldDB" id="A0A1F8GTM7"/>
<dbReference type="PANTHER" id="PTHR11203:SF37">
    <property type="entry name" value="INTEGRATOR COMPLEX SUBUNIT 11"/>
    <property type="match status" value="1"/>
</dbReference>
<accession>A0A1F8GTM7</accession>
<protein>
    <recommendedName>
        <fullName evidence="6">MBL fold hydrolase</fullName>
    </recommendedName>
</protein>
<feature type="domain" description="Metallo-beta-lactamase" evidence="2">
    <location>
        <begin position="13"/>
        <end position="227"/>
    </location>
</feature>
<dbReference type="PANTHER" id="PTHR11203">
    <property type="entry name" value="CLEAVAGE AND POLYADENYLATION SPECIFICITY FACTOR FAMILY MEMBER"/>
    <property type="match status" value="1"/>
</dbReference>
<evidence type="ECO:0008006" key="6">
    <source>
        <dbReference type="Google" id="ProtNLM"/>
    </source>
</evidence>
<dbReference type="SMART" id="SM00849">
    <property type="entry name" value="Lactamase_B"/>
    <property type="match status" value="1"/>
</dbReference>
<dbReference type="InterPro" id="IPR036866">
    <property type="entry name" value="RibonucZ/Hydroxyglut_hydro"/>
</dbReference>
<dbReference type="InterPro" id="IPR022712">
    <property type="entry name" value="Beta_Casp"/>
</dbReference>
<dbReference type="Pfam" id="PF07521">
    <property type="entry name" value="RMMBL"/>
    <property type="match status" value="1"/>
</dbReference>
<organism evidence="4 5">
    <name type="scientific">Candidatus Yanofskybacteria bacterium RIFCSPLOWO2_01_FULL_49_25</name>
    <dbReference type="NCBI Taxonomy" id="1802701"/>
    <lineage>
        <taxon>Bacteria</taxon>
        <taxon>Candidatus Yanofskyibacteriota</taxon>
    </lineage>
</organism>
<proteinExistence type="predicted"/>
<dbReference type="InterPro" id="IPR011108">
    <property type="entry name" value="RMMBL"/>
</dbReference>
<dbReference type="EMBL" id="MGKP01000021">
    <property type="protein sequence ID" value="OGN28340.1"/>
    <property type="molecule type" value="Genomic_DNA"/>
</dbReference>
<dbReference type="GO" id="GO:0004521">
    <property type="term" value="F:RNA endonuclease activity"/>
    <property type="evidence" value="ECO:0007669"/>
    <property type="project" value="TreeGrafter"/>
</dbReference>
<feature type="domain" description="Beta-Casp" evidence="3">
    <location>
        <begin position="243"/>
        <end position="368"/>
    </location>
</feature>
<evidence type="ECO:0000313" key="5">
    <source>
        <dbReference type="Proteomes" id="UP000179047"/>
    </source>
</evidence>
<keyword evidence="1" id="KW-0378">Hydrolase</keyword>
<comment type="caution">
    <text evidence="4">The sequence shown here is derived from an EMBL/GenBank/DDBJ whole genome shotgun (WGS) entry which is preliminary data.</text>
</comment>
<dbReference type="Pfam" id="PF16661">
    <property type="entry name" value="Lactamase_B_6"/>
    <property type="match status" value="1"/>
</dbReference>
<dbReference type="CDD" id="cd16295">
    <property type="entry name" value="TTHA0252-CPSF-like_MBL-fold"/>
    <property type="match status" value="1"/>
</dbReference>